<feature type="transmembrane region" description="Helical" evidence="1">
    <location>
        <begin position="681"/>
        <end position="699"/>
    </location>
</feature>
<keyword evidence="1" id="KW-1133">Transmembrane helix</keyword>
<name>A0A485LCH0_9STRA</name>
<feature type="transmembrane region" description="Helical" evidence="1">
    <location>
        <begin position="885"/>
        <end position="908"/>
    </location>
</feature>
<sequence>MRVVPQSDSLRKPASTTHVNNRSWVSMMTCVYLVLSTASSIWYVVQLQPSFANDLWWVNYTASGHQALVVDLFNGMLATQASGSIDILAPRMIMDKTYDGESQPTTEIWPSYARRLVLLDLTTVEYAVDNLRTMSAYWSVFMSTQFCWVDLDRAFELAHTDARQQRCHARYRANGAVYLETVLRNQKWDAFMQMYGGDGGDFTVAIQSWLIQVPHGRAWLTATARARDTTSVAQESAYWYDHGIDHFQLQWQNSIRSGISETMQLENALALAYQVELKKMPVVYESWTSVVMNWNVVNDWYAMQGANRSLIRSANNSYLLDSSMEGFLGLEDSSGRCAAQVALFRTTVGPFLAVDMMYVAVPPPLLNVYNAYQEALHATLTSAPSLQKTLDAIATTTFQPTPPTWSDPNWLFYGGNPMCVFGGPLPYVQDSFGFADTCTSHAPLRVTVDKYAAVFAFLGATGNHSVGTSCSLQSTQLDECDLFWTAVTSATSALFPTVSFPPTPASMAVRSLHVGMMQFAAYDDGSNWTLLHQPLLTNDVAWSMLGWVCLYDWVQGKREVVSFEGDVTTLVLISSADESPVPFASDSSRMSSATRLLYILVVYTTCVLGSLAFLCLWGAVLWLGRSNTNLVWFNRIVGCIWVGRPLLLLRGLTAMLVLSTTQLTIVMPVPGHSRFGFVPRSWVISMVFAGEATWVLYVIEDVLTIVCHRFTKVYGPLSCLVAWATLVLMDVMWPVQPATSLIRHCTAHNMDNAVQCASGVLHIGSLGRLYGVLLVLGLASVVFAVMGRLVTFRRRIPQVEGPATRHLLGVADIYLDNSPNHAPLDKVSCLMAGLVPLPAMGFQPSMWFFDVKLWAVHSVATTCHVRPQPSDHVAEKDDDGASWTWFVVVLSTMGVLYAIGSILGSLSYLRVSEVNLANDLFWATFNATGVHAFIASWLNSQLILGVRHRRSVALDTDAAINQDGPFSASPATLSHPSNFGGLLTYSEVSKDLDKIVRGLRATHGCAAPWIFTQFCFVDWTRRWELANSATRQARCLAKTTNGAVFVESILRNVRFDEFYACWEPAFELAMANDLRQSTAGQLWLSTTTQEAKVAVRDEVALWQVHAIDTFETQWQNFKVIGLVNHYSISNAFGTAYSFVLQNQSARFRLSKQTTFQLYWGLANDFTTLLQNASDGQSLIRSSAQYAFRNTTMESRLIQNGTLRSPLPNAFTIMRDVVGPYGSVDTRFVPCPVEAKDAIRNVLAILRRVLAQNDTQTIYANIQDPEASTAAVPTTWTDLSFLSLGGSPLCPEVQAGQPIVQGMLRLLSWGKQCSSLSMEAPLIATIESMLISIVMANMSLATADDIAQTCAQSPPYVNVCLSYLSQAVDFVKTFVTPHLLGITTTNATRAIRLLHVELVQFGQLSATSPLELYRASLLDPTDVGFTYFAWNFICDWAIGLREAVALDGDNGTVTLLTDLLDSVQLEVNIADAPTMLALYLRNTVAYITAAMIALASVLLGYVGLCRGHVEVRNLFQLQRVGASVWCGRPLLLVRSLTAVALLSTSTLQLVFSGTISYFVVTQDPWYKTLLAANEVTWMVAIVNDVAVAFTQDYTRHYAFVNTILVWLVVVSLSVGLPVRHELTIETHCDVVEMDFQLACESANLDIGYASRLVVILAVVLVCNLVCYLVARTFLHHPFRTQVDSIFVYAGARYLFATSAWVSNDVYYMDRMSAAMNGILTVQWGDNIHGLDVKLWRVLHVELTSRMDRPPASHTLATKARFALPLRINQMQSRPIHALS</sequence>
<feature type="transmembrane region" description="Helical" evidence="1">
    <location>
        <begin position="596"/>
        <end position="624"/>
    </location>
</feature>
<organism evidence="3 4">
    <name type="scientific">Aphanomyces stellatus</name>
    <dbReference type="NCBI Taxonomy" id="120398"/>
    <lineage>
        <taxon>Eukaryota</taxon>
        <taxon>Sar</taxon>
        <taxon>Stramenopiles</taxon>
        <taxon>Oomycota</taxon>
        <taxon>Saprolegniomycetes</taxon>
        <taxon>Saprolegniales</taxon>
        <taxon>Verrucalvaceae</taxon>
        <taxon>Aphanomyces</taxon>
    </lineage>
</organism>
<feature type="transmembrane region" description="Helical" evidence="1">
    <location>
        <begin position="1651"/>
        <end position="1669"/>
    </location>
</feature>
<proteinExistence type="predicted"/>
<evidence type="ECO:0000256" key="1">
    <source>
        <dbReference type="SAM" id="Phobius"/>
    </source>
</evidence>
<dbReference type="Proteomes" id="UP000332933">
    <property type="component" value="Unassembled WGS sequence"/>
</dbReference>
<feature type="transmembrane region" description="Helical" evidence="1">
    <location>
        <begin position="1483"/>
        <end position="1503"/>
    </location>
</feature>
<dbReference type="OrthoDB" id="73567at2759"/>
<reference evidence="2" key="2">
    <citation type="submission" date="2019-06" db="EMBL/GenBank/DDBJ databases">
        <title>Genomics analysis of Aphanomyces spp. identifies a new class of oomycete effector associated with host adaptation.</title>
        <authorList>
            <person name="Gaulin E."/>
        </authorList>
    </citation>
    <scope>NUCLEOTIDE SEQUENCE</scope>
    <source>
        <strain evidence="2">CBS 578.67</strain>
    </source>
</reference>
<feature type="transmembrane region" description="Helical" evidence="1">
    <location>
        <begin position="1596"/>
        <end position="1615"/>
    </location>
</feature>
<feature type="transmembrane region" description="Helical" evidence="1">
    <location>
        <begin position="1537"/>
        <end position="1559"/>
    </location>
</feature>
<feature type="transmembrane region" description="Helical" evidence="1">
    <location>
        <begin position="645"/>
        <end position="669"/>
    </location>
</feature>
<evidence type="ECO:0000313" key="4">
    <source>
        <dbReference type="Proteomes" id="UP000332933"/>
    </source>
</evidence>
<evidence type="ECO:0000313" key="3">
    <source>
        <dbReference type="EMBL" id="VFT95436.1"/>
    </source>
</evidence>
<accession>A0A485LCH0</accession>
<feature type="transmembrane region" description="Helical" evidence="1">
    <location>
        <begin position="21"/>
        <end position="45"/>
    </location>
</feature>
<feature type="transmembrane region" description="Helical" evidence="1">
    <location>
        <begin position="769"/>
        <end position="790"/>
    </location>
</feature>
<keyword evidence="4" id="KW-1185">Reference proteome</keyword>
<feature type="transmembrane region" description="Helical" evidence="1">
    <location>
        <begin position="920"/>
        <end position="940"/>
    </location>
</feature>
<keyword evidence="1" id="KW-0472">Membrane</keyword>
<keyword evidence="1" id="KW-0812">Transmembrane</keyword>
<feature type="transmembrane region" description="Helical" evidence="1">
    <location>
        <begin position="711"/>
        <end position="733"/>
    </location>
</feature>
<dbReference type="EMBL" id="CAADRA010006427">
    <property type="protein sequence ID" value="VFT95436.1"/>
    <property type="molecule type" value="Genomic_DNA"/>
</dbReference>
<dbReference type="EMBL" id="VJMH01006406">
    <property type="protein sequence ID" value="KAF0689880.1"/>
    <property type="molecule type" value="Genomic_DNA"/>
</dbReference>
<gene>
    <name evidence="3" type="primary">Aste57867_18701</name>
    <name evidence="2" type="ORF">As57867_018638</name>
    <name evidence="3" type="ORF">ASTE57867_18701</name>
</gene>
<protein>
    <submittedName>
        <fullName evidence="3">Aste57867_18701 protein</fullName>
    </submittedName>
</protein>
<evidence type="ECO:0000313" key="2">
    <source>
        <dbReference type="EMBL" id="KAF0689880.1"/>
    </source>
</evidence>
<reference evidence="3 4" key="1">
    <citation type="submission" date="2019-03" db="EMBL/GenBank/DDBJ databases">
        <authorList>
            <person name="Gaulin E."/>
            <person name="Dumas B."/>
        </authorList>
    </citation>
    <scope>NUCLEOTIDE SEQUENCE [LARGE SCALE GENOMIC DNA]</scope>
    <source>
        <strain evidence="3">CBS 568.67</strain>
    </source>
</reference>